<reference evidence="9 10" key="1">
    <citation type="submission" date="2016-12" db="EMBL/GenBank/DDBJ databases">
        <title>Draft genome sequences of strains Salinicola socius SMB35, Salinicola sp. MH3R3-1 and Chromohalobacter sp. SMB17 from the Verkhnekamsk potash mining region of Russia.</title>
        <authorList>
            <person name="Mavrodi D.V."/>
            <person name="Olsson B.E."/>
            <person name="Korsakova E.S."/>
            <person name="Pyankova A."/>
            <person name="Mavrodi O.V."/>
            <person name="Plotnikova E.G."/>
        </authorList>
    </citation>
    <scope>NUCLEOTIDE SEQUENCE [LARGE SCALE GENOMIC DNA]</scope>
    <source>
        <strain evidence="9 10">SMB17</strain>
    </source>
</reference>
<feature type="transmembrane region" description="Helical" evidence="7">
    <location>
        <begin position="82"/>
        <end position="100"/>
    </location>
</feature>
<dbReference type="InterPro" id="IPR011701">
    <property type="entry name" value="MFS"/>
</dbReference>
<dbReference type="InterPro" id="IPR036259">
    <property type="entry name" value="MFS_trans_sf"/>
</dbReference>
<feature type="transmembrane region" description="Helical" evidence="7">
    <location>
        <begin position="141"/>
        <end position="162"/>
    </location>
</feature>
<dbReference type="PANTHER" id="PTHR23517">
    <property type="entry name" value="RESISTANCE PROTEIN MDTM, PUTATIVE-RELATED-RELATED"/>
    <property type="match status" value="1"/>
</dbReference>
<feature type="transmembrane region" description="Helical" evidence="7">
    <location>
        <begin position="50"/>
        <end position="70"/>
    </location>
</feature>
<feature type="transmembrane region" description="Helical" evidence="7">
    <location>
        <begin position="284"/>
        <end position="308"/>
    </location>
</feature>
<protein>
    <submittedName>
        <fullName evidence="9">MFS transporter</fullName>
    </submittedName>
</protein>
<accession>A0A1Q8TEX2</accession>
<keyword evidence="3" id="KW-1003">Cell membrane</keyword>
<feature type="transmembrane region" description="Helical" evidence="7">
    <location>
        <begin position="106"/>
        <end position="129"/>
    </location>
</feature>
<proteinExistence type="predicted"/>
<feature type="transmembrane region" description="Helical" evidence="7">
    <location>
        <begin position="374"/>
        <end position="392"/>
    </location>
</feature>
<keyword evidence="6 7" id="KW-0472">Membrane</keyword>
<evidence type="ECO:0000256" key="3">
    <source>
        <dbReference type="ARBA" id="ARBA00022475"/>
    </source>
</evidence>
<organism evidence="9 10">
    <name type="scientific">Chromohalobacter japonicus</name>
    <dbReference type="NCBI Taxonomy" id="223900"/>
    <lineage>
        <taxon>Bacteria</taxon>
        <taxon>Pseudomonadati</taxon>
        <taxon>Pseudomonadota</taxon>
        <taxon>Gammaproteobacteria</taxon>
        <taxon>Oceanospirillales</taxon>
        <taxon>Halomonadaceae</taxon>
        <taxon>Chromohalobacter</taxon>
    </lineage>
</organism>
<dbReference type="Gene3D" id="1.20.1250.20">
    <property type="entry name" value="MFS general substrate transporter like domains"/>
    <property type="match status" value="1"/>
</dbReference>
<comment type="caution">
    <text evidence="9">The sequence shown here is derived from an EMBL/GenBank/DDBJ whole genome shotgun (WGS) entry which is preliminary data.</text>
</comment>
<dbReference type="InterPro" id="IPR005829">
    <property type="entry name" value="Sugar_transporter_CS"/>
</dbReference>
<evidence type="ECO:0000259" key="8">
    <source>
        <dbReference type="PROSITE" id="PS50850"/>
    </source>
</evidence>
<feature type="transmembrane region" description="Helical" evidence="7">
    <location>
        <begin position="314"/>
        <end position="334"/>
    </location>
</feature>
<comment type="subcellular location">
    <subcellularLocation>
        <location evidence="1">Cell membrane</location>
        <topology evidence="1">Multi-pass membrane protein</topology>
    </subcellularLocation>
</comment>
<evidence type="ECO:0000256" key="7">
    <source>
        <dbReference type="SAM" id="Phobius"/>
    </source>
</evidence>
<dbReference type="STRING" id="223900.GCA_000821045_00683"/>
<dbReference type="Pfam" id="PF07690">
    <property type="entry name" value="MFS_1"/>
    <property type="match status" value="1"/>
</dbReference>
<feature type="transmembrane region" description="Helical" evidence="7">
    <location>
        <begin position="346"/>
        <end position="368"/>
    </location>
</feature>
<gene>
    <name evidence="9" type="ORF">BTW10_04840</name>
</gene>
<keyword evidence="4 7" id="KW-0812">Transmembrane</keyword>
<feature type="transmembrane region" description="Helical" evidence="7">
    <location>
        <begin position="174"/>
        <end position="196"/>
    </location>
</feature>
<keyword evidence="2" id="KW-0813">Transport</keyword>
<dbReference type="AlphaFoldDB" id="A0A1Q8TEX2"/>
<dbReference type="GO" id="GO:0022857">
    <property type="term" value="F:transmembrane transporter activity"/>
    <property type="evidence" value="ECO:0007669"/>
    <property type="project" value="InterPro"/>
</dbReference>
<evidence type="ECO:0000313" key="10">
    <source>
        <dbReference type="Proteomes" id="UP000186806"/>
    </source>
</evidence>
<dbReference type="Proteomes" id="UP000186806">
    <property type="component" value="Unassembled WGS sequence"/>
</dbReference>
<dbReference type="RefSeq" id="WP_075368447.1">
    <property type="nucleotide sequence ID" value="NZ_MSDQ01000007.1"/>
</dbReference>
<dbReference type="PROSITE" id="PS00216">
    <property type="entry name" value="SUGAR_TRANSPORT_1"/>
    <property type="match status" value="1"/>
</dbReference>
<evidence type="ECO:0000256" key="1">
    <source>
        <dbReference type="ARBA" id="ARBA00004651"/>
    </source>
</evidence>
<name>A0A1Q8TEX2_9GAMM</name>
<dbReference type="GO" id="GO:0005886">
    <property type="term" value="C:plasma membrane"/>
    <property type="evidence" value="ECO:0007669"/>
    <property type="project" value="UniProtKB-SubCell"/>
</dbReference>
<dbReference type="InterPro" id="IPR020846">
    <property type="entry name" value="MFS_dom"/>
</dbReference>
<dbReference type="InterPro" id="IPR050171">
    <property type="entry name" value="MFS_Transporters"/>
</dbReference>
<feature type="transmembrane region" description="Helical" evidence="7">
    <location>
        <begin position="252"/>
        <end position="272"/>
    </location>
</feature>
<feature type="domain" description="Major facilitator superfamily (MFS) profile" evidence="8">
    <location>
        <begin position="16"/>
        <end position="398"/>
    </location>
</feature>
<sequence length="402" mass="40529">MSPTGISSSDSTARLGFAGVAFAFLVTMLGTTLPTPLYPGYQAAFDFSQLVITVIFAAYAVGVIAALLITGRWSDQLGRRPLLFAGLVAAALSDVVFLAADGLSTLLVGRVLSGMSAGIFTGTATVAVVESAPAAWKRTATFVATAANMGGLGLGPVVAGALGEYAAWPLHLAYAVHLGLLAIAVLGVAVASETVTRPPRVRLRIQRLKVPAEVRGVFVPAVIAGFAGFAVLGFFTATAPAFMSQVLGHSNLLAIGLVAGCVFFASTLGQLVQGRLPEAHRLPLGCAVVIVGALTVGTGLALATLWVFLLGALIVGLGQGIAFRAGLGAVAAACPLNQRGAVTSTFFVIAYVAISIPVVGIGLVARLVGLQATGVGFAIGVAALAGAALVSLQRQRAATAVR</sequence>
<evidence type="ECO:0000256" key="2">
    <source>
        <dbReference type="ARBA" id="ARBA00022448"/>
    </source>
</evidence>
<evidence type="ECO:0000313" key="9">
    <source>
        <dbReference type="EMBL" id="OLO12235.1"/>
    </source>
</evidence>
<dbReference type="EMBL" id="MSDQ01000007">
    <property type="protein sequence ID" value="OLO12235.1"/>
    <property type="molecule type" value="Genomic_DNA"/>
</dbReference>
<keyword evidence="5 7" id="KW-1133">Transmembrane helix</keyword>
<dbReference type="PANTHER" id="PTHR23517:SF13">
    <property type="entry name" value="MAJOR FACILITATOR SUPERFAMILY MFS_1"/>
    <property type="match status" value="1"/>
</dbReference>
<evidence type="ECO:0000256" key="6">
    <source>
        <dbReference type="ARBA" id="ARBA00023136"/>
    </source>
</evidence>
<dbReference type="PROSITE" id="PS50850">
    <property type="entry name" value="MFS"/>
    <property type="match status" value="1"/>
</dbReference>
<dbReference type="SUPFAM" id="SSF103473">
    <property type="entry name" value="MFS general substrate transporter"/>
    <property type="match status" value="1"/>
</dbReference>
<feature type="transmembrane region" description="Helical" evidence="7">
    <location>
        <begin position="12"/>
        <end position="30"/>
    </location>
</feature>
<keyword evidence="10" id="KW-1185">Reference proteome</keyword>
<evidence type="ECO:0000256" key="5">
    <source>
        <dbReference type="ARBA" id="ARBA00022989"/>
    </source>
</evidence>
<evidence type="ECO:0000256" key="4">
    <source>
        <dbReference type="ARBA" id="ARBA00022692"/>
    </source>
</evidence>
<feature type="transmembrane region" description="Helical" evidence="7">
    <location>
        <begin position="217"/>
        <end position="240"/>
    </location>
</feature>